<dbReference type="EMBL" id="NBTZ01000033">
    <property type="protein sequence ID" value="OTP77166.1"/>
    <property type="molecule type" value="Genomic_DNA"/>
</dbReference>
<gene>
    <name evidence="1" type="ORF">PAMC26577_09370</name>
</gene>
<name>A0A242N1Z7_CABSO</name>
<protein>
    <submittedName>
        <fullName evidence="1">Uncharacterized protein</fullName>
    </submittedName>
</protein>
<evidence type="ECO:0000313" key="1">
    <source>
        <dbReference type="EMBL" id="OTP77166.1"/>
    </source>
</evidence>
<dbReference type="Proteomes" id="UP000195221">
    <property type="component" value="Unassembled WGS sequence"/>
</dbReference>
<comment type="caution">
    <text evidence="1">The sequence shown here is derived from an EMBL/GenBank/DDBJ whole genome shotgun (WGS) entry which is preliminary data.</text>
</comment>
<organism evidence="1 2">
    <name type="scientific">Caballeronia sordidicola</name>
    <name type="common">Burkholderia sordidicola</name>
    <dbReference type="NCBI Taxonomy" id="196367"/>
    <lineage>
        <taxon>Bacteria</taxon>
        <taxon>Pseudomonadati</taxon>
        <taxon>Pseudomonadota</taxon>
        <taxon>Betaproteobacteria</taxon>
        <taxon>Burkholderiales</taxon>
        <taxon>Burkholderiaceae</taxon>
        <taxon>Caballeronia</taxon>
    </lineage>
</organism>
<proteinExistence type="predicted"/>
<reference evidence="1 2" key="1">
    <citation type="submission" date="2017-03" db="EMBL/GenBank/DDBJ databases">
        <title>Genome analysis of strain PAMC 26577.</title>
        <authorList>
            <person name="Oh H.-M."/>
            <person name="Yang J.-A."/>
        </authorList>
    </citation>
    <scope>NUCLEOTIDE SEQUENCE [LARGE SCALE GENOMIC DNA]</scope>
    <source>
        <strain evidence="1 2">PAMC 26577</strain>
    </source>
</reference>
<evidence type="ECO:0000313" key="2">
    <source>
        <dbReference type="Proteomes" id="UP000195221"/>
    </source>
</evidence>
<dbReference type="AlphaFoldDB" id="A0A242N1Z7"/>
<sequence length="40" mass="4352">MFVSKGEIIKACKKRSAKFAEPLKPACQGSAQLPQATKYP</sequence>
<accession>A0A242N1Z7</accession>